<gene>
    <name evidence="1" type="ORF">AAFL32_11775</name>
</gene>
<reference evidence="1 2" key="1">
    <citation type="submission" date="2024-04" db="EMBL/GenBank/DDBJ databases">
        <title>Draft genome assemblies of urinary isolates.</title>
        <authorList>
            <person name="Appleberry H."/>
            <person name="Kula A."/>
            <person name="Wolfe A.J."/>
            <person name="Putonti C."/>
        </authorList>
    </citation>
    <scope>NUCLEOTIDE SEQUENCE [LARGE SCALE GENOMIC DNA]</scope>
    <source>
        <strain evidence="1 2">UMB12529</strain>
    </source>
</reference>
<name>A0ABU9P0M6_9ENTR</name>
<dbReference type="EMBL" id="JBCGEM010000007">
    <property type="protein sequence ID" value="MEM0624557.1"/>
    <property type="molecule type" value="Genomic_DNA"/>
</dbReference>
<comment type="caution">
    <text evidence="1">The sequence shown here is derived from an EMBL/GenBank/DDBJ whole genome shotgun (WGS) entry which is preliminary data.</text>
</comment>
<keyword evidence="2" id="KW-1185">Reference proteome</keyword>
<organism evidence="1 2">
    <name type="scientific">Klebsiella grimontii</name>
    <dbReference type="NCBI Taxonomy" id="2058152"/>
    <lineage>
        <taxon>Bacteria</taxon>
        <taxon>Pseudomonadati</taxon>
        <taxon>Pseudomonadota</taxon>
        <taxon>Gammaproteobacteria</taxon>
        <taxon>Enterobacterales</taxon>
        <taxon>Enterobacteriaceae</taxon>
        <taxon>Klebsiella/Raoultella group</taxon>
        <taxon>Klebsiella</taxon>
    </lineage>
</organism>
<sequence length="53" mass="6064">MCRGLTFRAICFARWRLTPYRAYGVVPWINLPRRLFRPVAADALPGLRGCAVD</sequence>
<dbReference type="Proteomes" id="UP001458070">
    <property type="component" value="Unassembled WGS sequence"/>
</dbReference>
<protein>
    <submittedName>
        <fullName evidence="1">Uncharacterized protein</fullName>
    </submittedName>
</protein>
<evidence type="ECO:0000313" key="1">
    <source>
        <dbReference type="EMBL" id="MEM0624557.1"/>
    </source>
</evidence>
<dbReference type="RefSeq" id="WP_155552364.1">
    <property type="nucleotide sequence ID" value="NZ_CABGKG010000005.1"/>
</dbReference>
<proteinExistence type="predicted"/>
<evidence type="ECO:0000313" key="2">
    <source>
        <dbReference type="Proteomes" id="UP001458070"/>
    </source>
</evidence>
<accession>A0ABU9P0M6</accession>